<dbReference type="AlphaFoldDB" id="A0A4P7W238"/>
<name>A0A4P7W238_9BACT</name>
<accession>A0A4P7W238</accession>
<dbReference type="KEGG" id="ddb:E7747_05860"/>
<proteinExistence type="predicted"/>
<dbReference type="EMBL" id="CP039396">
    <property type="protein sequence ID" value="QCD41852.1"/>
    <property type="molecule type" value="Genomic_DNA"/>
</dbReference>
<sequence>MLEYSMVSYSQSTYNIDPLYYIAPHYYSDGNEDGMVAEVDREISDAILVGIIDKLLDDEIYKIGFHGRVEDDLMLNYTIDSDEFNIEGFTYFPAKDIRFAWNMERLDKTVTHLPFDIYVNTCRETDHPLALFIPDEYHDPLRYFAVVIYDGGSVGFPDDKRTTVRDSRYSLKK</sequence>
<evidence type="ECO:0000313" key="2">
    <source>
        <dbReference type="Proteomes" id="UP000297149"/>
    </source>
</evidence>
<organism evidence="1 2">
    <name type="scientific">Duncaniella dubosii</name>
    <dbReference type="NCBI Taxonomy" id="2518971"/>
    <lineage>
        <taxon>Bacteria</taxon>
        <taxon>Pseudomonadati</taxon>
        <taxon>Bacteroidota</taxon>
        <taxon>Bacteroidia</taxon>
        <taxon>Bacteroidales</taxon>
        <taxon>Muribaculaceae</taxon>
        <taxon>Duncaniella</taxon>
    </lineage>
</organism>
<dbReference type="RefSeq" id="WP_136414720.1">
    <property type="nucleotide sequence ID" value="NZ_CP039396.1"/>
</dbReference>
<keyword evidence="2" id="KW-1185">Reference proteome</keyword>
<protein>
    <submittedName>
        <fullName evidence="1">Uncharacterized protein</fullName>
    </submittedName>
</protein>
<gene>
    <name evidence="1" type="ORF">E7747_05860</name>
</gene>
<reference evidence="2" key="1">
    <citation type="submission" date="2019-02" db="EMBL/GenBank/DDBJ databases">
        <title>Isolation and identification of novel species under the genus Muribaculum.</title>
        <authorList>
            <person name="Miyake S."/>
            <person name="Ding Y."/>
            <person name="Low A."/>
            <person name="Soh M."/>
            <person name="Seedorf H."/>
        </authorList>
    </citation>
    <scope>NUCLEOTIDE SEQUENCE [LARGE SCALE GENOMIC DNA]</scope>
    <source>
        <strain evidence="2">H5</strain>
    </source>
</reference>
<evidence type="ECO:0000313" key="1">
    <source>
        <dbReference type="EMBL" id="QCD41852.1"/>
    </source>
</evidence>
<dbReference type="Proteomes" id="UP000297149">
    <property type="component" value="Chromosome"/>
</dbReference>